<reference evidence="6 7" key="1">
    <citation type="submission" date="2020-08" db="EMBL/GenBank/DDBJ databases">
        <title>Bridging the membrane lipid divide: bacteria of the FCB group superphylum have the potential to synthesize archaeal ether lipids.</title>
        <authorList>
            <person name="Villanueva L."/>
            <person name="Von Meijenfeldt F.A.B."/>
            <person name="Westbye A.B."/>
            <person name="Yadav S."/>
            <person name="Hopmans E.C."/>
            <person name="Dutilh B.E."/>
            <person name="Sinninghe Damste J.S."/>
        </authorList>
    </citation>
    <scope>NUCLEOTIDE SEQUENCE [LARGE SCALE GENOMIC DNA]</scope>
    <source>
        <strain evidence="6">NIOZ-UU36</strain>
    </source>
</reference>
<keyword evidence="3" id="KW-0408">Iron</keyword>
<evidence type="ECO:0000256" key="2">
    <source>
        <dbReference type="ARBA" id="ARBA00022723"/>
    </source>
</evidence>
<dbReference type="Proteomes" id="UP000614469">
    <property type="component" value="Unassembled WGS sequence"/>
</dbReference>
<protein>
    <submittedName>
        <fullName evidence="6">4Fe-4S dicluster domain-containing protein</fullName>
    </submittedName>
</protein>
<keyword evidence="1" id="KW-0004">4Fe-4S</keyword>
<dbReference type="SUPFAM" id="SSF54862">
    <property type="entry name" value="4Fe-4S ferredoxins"/>
    <property type="match status" value="1"/>
</dbReference>
<evidence type="ECO:0000313" key="6">
    <source>
        <dbReference type="EMBL" id="MBC8336721.1"/>
    </source>
</evidence>
<dbReference type="EMBL" id="JACNJN010000187">
    <property type="protein sequence ID" value="MBC8336721.1"/>
    <property type="molecule type" value="Genomic_DNA"/>
</dbReference>
<evidence type="ECO:0000256" key="4">
    <source>
        <dbReference type="ARBA" id="ARBA00023014"/>
    </source>
</evidence>
<comment type="caution">
    <text evidence="6">The sequence shown here is derived from an EMBL/GenBank/DDBJ whole genome shotgun (WGS) entry which is preliminary data.</text>
</comment>
<sequence>MLRWGMVIDLDKCFACQSCTAACRMENNTPVAGKDQADMGRAILWNEVLPFVEGEYPNVHTTILPRPCMHCDEPSCVKVCPVQATFMNEEGTVLVNYDRCIGCRMCTVACPYAVRYFNWYAPEWPDALKEHLNPDPEVAPRPKGVVEKCTFCVQRLRKAREEAEAEGRTFNATDYTPACVETCTGRARYFGDLNDPNSLVSKLSHSPRAFRMFEELGTHPKVYYLKQG</sequence>
<evidence type="ECO:0000256" key="3">
    <source>
        <dbReference type="ARBA" id="ARBA00023004"/>
    </source>
</evidence>
<dbReference type="InterPro" id="IPR017896">
    <property type="entry name" value="4Fe4S_Fe-S-bd"/>
</dbReference>
<evidence type="ECO:0000256" key="1">
    <source>
        <dbReference type="ARBA" id="ARBA00022485"/>
    </source>
</evidence>
<dbReference type="InterPro" id="IPR017900">
    <property type="entry name" value="4Fe4S_Fe_S_CS"/>
</dbReference>
<evidence type="ECO:0000313" key="7">
    <source>
        <dbReference type="Proteomes" id="UP000614469"/>
    </source>
</evidence>
<keyword evidence="2" id="KW-0479">Metal-binding</keyword>
<organism evidence="6 7">
    <name type="scientific">Candidatus Desulfolinea nitratireducens</name>
    <dbReference type="NCBI Taxonomy" id="2841698"/>
    <lineage>
        <taxon>Bacteria</taxon>
        <taxon>Bacillati</taxon>
        <taxon>Chloroflexota</taxon>
        <taxon>Anaerolineae</taxon>
        <taxon>Anaerolineales</taxon>
        <taxon>Anaerolineales incertae sedis</taxon>
        <taxon>Candidatus Desulfolinea</taxon>
    </lineage>
</organism>
<dbReference type="Pfam" id="PF12800">
    <property type="entry name" value="Fer4_4"/>
    <property type="match status" value="1"/>
</dbReference>
<accession>A0A8J6NP51</accession>
<dbReference type="CDD" id="cd10551">
    <property type="entry name" value="PsrB"/>
    <property type="match status" value="1"/>
</dbReference>
<dbReference type="GO" id="GO:0046872">
    <property type="term" value="F:metal ion binding"/>
    <property type="evidence" value="ECO:0007669"/>
    <property type="project" value="UniProtKB-KW"/>
</dbReference>
<dbReference type="PROSITE" id="PS51379">
    <property type="entry name" value="4FE4S_FER_2"/>
    <property type="match status" value="3"/>
</dbReference>
<dbReference type="AlphaFoldDB" id="A0A8J6NP51"/>
<dbReference type="PROSITE" id="PS00198">
    <property type="entry name" value="4FE4S_FER_1"/>
    <property type="match status" value="1"/>
</dbReference>
<gene>
    <name evidence="6" type="ORF">H8E29_15775</name>
</gene>
<dbReference type="PANTHER" id="PTHR43177">
    <property type="entry name" value="PROTEIN NRFC"/>
    <property type="match status" value="1"/>
</dbReference>
<keyword evidence="4" id="KW-0411">Iron-sulfur</keyword>
<dbReference type="InterPro" id="IPR050954">
    <property type="entry name" value="ET_IronSulfur_Cluster-Binding"/>
</dbReference>
<dbReference type="Pfam" id="PF13247">
    <property type="entry name" value="Fer4_11"/>
    <property type="match status" value="1"/>
</dbReference>
<feature type="domain" description="4Fe-4S ferredoxin-type" evidence="5">
    <location>
        <begin position="59"/>
        <end position="90"/>
    </location>
</feature>
<name>A0A8J6NP51_9CHLR</name>
<evidence type="ECO:0000259" key="5">
    <source>
        <dbReference type="PROSITE" id="PS51379"/>
    </source>
</evidence>
<proteinExistence type="predicted"/>
<dbReference type="GO" id="GO:0051539">
    <property type="term" value="F:4 iron, 4 sulfur cluster binding"/>
    <property type="evidence" value="ECO:0007669"/>
    <property type="project" value="UniProtKB-KW"/>
</dbReference>
<feature type="domain" description="4Fe-4S ferredoxin-type" evidence="5">
    <location>
        <begin position="91"/>
        <end position="120"/>
    </location>
</feature>
<dbReference type="PANTHER" id="PTHR43177:SF3">
    <property type="entry name" value="PROTEIN NRFC HOMOLOG"/>
    <property type="match status" value="1"/>
</dbReference>
<dbReference type="Gene3D" id="3.30.70.20">
    <property type="match status" value="2"/>
</dbReference>
<feature type="domain" description="4Fe-4S ferredoxin-type" evidence="5">
    <location>
        <begin position="4"/>
        <end position="33"/>
    </location>
</feature>